<gene>
    <name evidence="2" type="ORF">SAMN04488502_101369</name>
</gene>
<dbReference type="SUPFAM" id="SSF52833">
    <property type="entry name" value="Thioredoxin-like"/>
    <property type="match status" value="1"/>
</dbReference>
<keyword evidence="3" id="KW-1185">Reference proteome</keyword>
<reference evidence="2 3" key="1">
    <citation type="submission" date="2016-10" db="EMBL/GenBank/DDBJ databases">
        <authorList>
            <person name="de Groot N.N."/>
        </authorList>
    </citation>
    <scope>NUCLEOTIDE SEQUENCE [LARGE SCALE GENOMIC DNA]</scope>
    <source>
        <strain evidence="2 3">DSM 1736</strain>
    </source>
</reference>
<dbReference type="InterPro" id="IPR006660">
    <property type="entry name" value="Arsenate_reductase-like"/>
</dbReference>
<proteinExistence type="inferred from homology"/>
<accession>A0A1G9LJA0</accession>
<dbReference type="Pfam" id="PF03960">
    <property type="entry name" value="ArsC"/>
    <property type="match status" value="1"/>
</dbReference>
<organism evidence="2 3">
    <name type="scientific">Dendrosporobacter quercicolus</name>
    <dbReference type="NCBI Taxonomy" id="146817"/>
    <lineage>
        <taxon>Bacteria</taxon>
        <taxon>Bacillati</taxon>
        <taxon>Bacillota</taxon>
        <taxon>Negativicutes</taxon>
        <taxon>Selenomonadales</taxon>
        <taxon>Sporomusaceae</taxon>
        <taxon>Dendrosporobacter</taxon>
    </lineage>
</organism>
<dbReference type="EMBL" id="FNHB01000001">
    <property type="protein sequence ID" value="SDL62041.1"/>
    <property type="molecule type" value="Genomic_DNA"/>
</dbReference>
<comment type="similarity">
    <text evidence="1">Belongs to the ArsC family.</text>
</comment>
<protein>
    <submittedName>
        <fullName evidence="2">Arsenate reductase, glutaredoxin family</fullName>
    </submittedName>
</protein>
<dbReference type="InterPro" id="IPR036249">
    <property type="entry name" value="Thioredoxin-like_sf"/>
</dbReference>
<dbReference type="Gene3D" id="3.40.30.10">
    <property type="entry name" value="Glutaredoxin"/>
    <property type="match status" value="1"/>
</dbReference>
<evidence type="ECO:0000313" key="3">
    <source>
        <dbReference type="Proteomes" id="UP000214880"/>
    </source>
</evidence>
<dbReference type="PANTHER" id="PTHR30041">
    <property type="entry name" value="ARSENATE REDUCTASE"/>
    <property type="match status" value="1"/>
</dbReference>
<dbReference type="RefSeq" id="WP_092067709.1">
    <property type="nucleotide sequence ID" value="NZ_FNHB01000001.1"/>
</dbReference>
<name>A0A1G9LJA0_9FIRM</name>
<dbReference type="OrthoDB" id="9803749at2"/>
<dbReference type="AlphaFoldDB" id="A0A1G9LJA0"/>
<evidence type="ECO:0000256" key="1">
    <source>
        <dbReference type="PROSITE-ProRule" id="PRU01282"/>
    </source>
</evidence>
<sequence>MNIQIIGTKKCQTTRKAERYFKERRINYQFVDLTARGLSKGELSSIKAAIGLSELIDTAGKLYQQKNLRYIIHDIEEVLLSYPLLLKTPVVRNGRLATLGYQPEVWLKWQNT</sequence>
<dbReference type="PROSITE" id="PS51353">
    <property type="entry name" value="ARSC"/>
    <property type="match status" value="1"/>
</dbReference>
<dbReference type="STRING" id="146817.SAMN04488502_101369"/>
<dbReference type="Proteomes" id="UP000214880">
    <property type="component" value="Unassembled WGS sequence"/>
</dbReference>
<evidence type="ECO:0000313" key="2">
    <source>
        <dbReference type="EMBL" id="SDL62041.1"/>
    </source>
</evidence>
<dbReference type="PANTHER" id="PTHR30041:SF8">
    <property type="entry name" value="PROTEIN YFFB"/>
    <property type="match status" value="1"/>
</dbReference>